<dbReference type="Pfam" id="PF14650">
    <property type="entry name" value="FAM75"/>
    <property type="match status" value="1"/>
</dbReference>
<evidence type="ECO:0000256" key="5">
    <source>
        <dbReference type="ARBA" id="ARBA00022989"/>
    </source>
</evidence>
<dbReference type="PANTHER" id="PTHR21859:SF55">
    <property type="entry name" value="SPERMATOGENESIS-ASSOCIATED PROTEIN 31A1-RELATED"/>
    <property type="match status" value="1"/>
</dbReference>
<keyword evidence="5" id="KW-1133">Transmembrane helix</keyword>
<dbReference type="RefSeq" id="XP_019490716.1">
    <property type="nucleotide sequence ID" value="XM_019635171.1"/>
</dbReference>
<name>A0A8B7QQ11_HIPAR</name>
<dbReference type="GeneID" id="109378918"/>
<evidence type="ECO:0000256" key="2">
    <source>
        <dbReference type="ARBA" id="ARBA00022692"/>
    </source>
</evidence>
<dbReference type="PANTHER" id="PTHR21859">
    <property type="entry name" value="ACROSOME-SPECIFIC PROTEIN"/>
    <property type="match status" value="1"/>
</dbReference>
<keyword evidence="3" id="KW-0221">Differentiation</keyword>
<evidence type="ECO:0000256" key="9">
    <source>
        <dbReference type="SAM" id="MobiDB-lite"/>
    </source>
</evidence>
<feature type="region of interest" description="Disordered" evidence="9">
    <location>
        <begin position="211"/>
        <end position="234"/>
    </location>
</feature>
<keyword evidence="11" id="KW-1185">Reference proteome</keyword>
<keyword evidence="6" id="KW-0472">Membrane</keyword>
<protein>
    <submittedName>
        <fullName evidence="12">Spermatogenesis-associated protein 31A6-like</fullName>
    </submittedName>
</protein>
<evidence type="ECO:0000313" key="11">
    <source>
        <dbReference type="Proteomes" id="UP000694851"/>
    </source>
</evidence>
<reference evidence="12" key="1">
    <citation type="submission" date="2025-08" db="UniProtKB">
        <authorList>
            <consortium name="RefSeq"/>
        </authorList>
    </citation>
    <scope>IDENTIFICATION</scope>
    <source>
        <tissue evidence="12">Muscle</tissue>
    </source>
</reference>
<sequence length="301" mass="33587">MSSDHHLNSLGNIWKSLGPARDSITPQSFWNIKDKQGQLSSSQQLPLPMFLGDHRQQKCNQFWGLPSLHSESLVAAAWVTRSSSHLRFPSVLFNGISSCFPVPVQPTTPSRLSQVPPLSFPLAQPQPLAQIPTQSHLSFSLPIQPPSSQPQGKISGVSCPKSHDKAHSFIPTEIQCLEWPLLQKQLKWKRTLPFAAKRSLEVFSQLTPNLSQDNRASQGQRSVSSPHRDFISPNLQKQHLQRRLLKDEHQDGQCFRIQVSLELMQAQGKFPGVCQAQDKQGPLQPSVFTGGSSQDSRKMKS</sequence>
<dbReference type="KEGG" id="hai:109378918"/>
<accession>A0A8B7QQ11</accession>
<feature type="non-terminal residue" evidence="12">
    <location>
        <position position="301"/>
    </location>
</feature>
<gene>
    <name evidence="12" type="primary">LOC109378918</name>
</gene>
<feature type="region of interest" description="Disordered" evidence="9">
    <location>
        <begin position="274"/>
        <end position="301"/>
    </location>
</feature>
<dbReference type="GO" id="GO:0016020">
    <property type="term" value="C:membrane"/>
    <property type="evidence" value="ECO:0007669"/>
    <property type="project" value="UniProtKB-SubCell"/>
</dbReference>
<proteinExistence type="inferred from homology"/>
<feature type="compositionally biased region" description="Polar residues" evidence="9">
    <location>
        <begin position="211"/>
        <end position="225"/>
    </location>
</feature>
<comment type="subcellular location">
    <subcellularLocation>
        <location evidence="1">Membrane</location>
        <topology evidence="1">Single-pass membrane protein</topology>
    </subcellularLocation>
</comment>
<dbReference type="OrthoDB" id="9799748at2759"/>
<evidence type="ECO:0000256" key="6">
    <source>
        <dbReference type="ARBA" id="ARBA00023136"/>
    </source>
</evidence>
<dbReference type="InterPro" id="IPR039509">
    <property type="entry name" value="SPATA31"/>
</dbReference>
<keyword evidence="4" id="KW-0744">Spermatogenesis</keyword>
<keyword evidence="2" id="KW-0812">Transmembrane</keyword>
<feature type="domain" description="SPATA31" evidence="10">
    <location>
        <begin position="43"/>
        <end position="300"/>
    </location>
</feature>
<dbReference type="Proteomes" id="UP000694851">
    <property type="component" value="Unplaced"/>
</dbReference>
<dbReference type="AlphaFoldDB" id="A0A8B7QQ11"/>
<dbReference type="GO" id="GO:0007283">
    <property type="term" value="P:spermatogenesis"/>
    <property type="evidence" value="ECO:0007669"/>
    <property type="project" value="UniProtKB-KW"/>
</dbReference>
<evidence type="ECO:0000259" key="10">
    <source>
        <dbReference type="Pfam" id="PF14650"/>
    </source>
</evidence>
<evidence type="ECO:0000256" key="4">
    <source>
        <dbReference type="ARBA" id="ARBA00022871"/>
    </source>
</evidence>
<evidence type="ECO:0000256" key="7">
    <source>
        <dbReference type="ARBA" id="ARBA00035009"/>
    </source>
</evidence>
<organism evidence="11 12">
    <name type="scientific">Hipposideros armiger</name>
    <name type="common">Great Himalayan leaf-nosed bat</name>
    <dbReference type="NCBI Taxonomy" id="186990"/>
    <lineage>
        <taxon>Eukaryota</taxon>
        <taxon>Metazoa</taxon>
        <taxon>Chordata</taxon>
        <taxon>Craniata</taxon>
        <taxon>Vertebrata</taxon>
        <taxon>Euteleostomi</taxon>
        <taxon>Mammalia</taxon>
        <taxon>Eutheria</taxon>
        <taxon>Laurasiatheria</taxon>
        <taxon>Chiroptera</taxon>
        <taxon>Yinpterochiroptera</taxon>
        <taxon>Rhinolophoidea</taxon>
        <taxon>Hipposideridae</taxon>
        <taxon>Hipposideros</taxon>
    </lineage>
</organism>
<evidence type="ECO:0000256" key="8">
    <source>
        <dbReference type="ARBA" id="ARBA00037695"/>
    </source>
</evidence>
<evidence type="ECO:0000256" key="3">
    <source>
        <dbReference type="ARBA" id="ARBA00022782"/>
    </source>
</evidence>
<comment type="function">
    <text evidence="8">May play a role in spermatogenesis.</text>
</comment>
<dbReference type="GO" id="GO:0030154">
    <property type="term" value="P:cell differentiation"/>
    <property type="evidence" value="ECO:0007669"/>
    <property type="project" value="UniProtKB-KW"/>
</dbReference>
<evidence type="ECO:0000256" key="1">
    <source>
        <dbReference type="ARBA" id="ARBA00004167"/>
    </source>
</evidence>
<comment type="similarity">
    <text evidence="7">Belongs to the SPATA31 family.</text>
</comment>
<evidence type="ECO:0000313" key="12">
    <source>
        <dbReference type="RefSeq" id="XP_019490716.1"/>
    </source>
</evidence>